<evidence type="ECO:0000256" key="10">
    <source>
        <dbReference type="ARBA" id="ARBA00023136"/>
    </source>
</evidence>
<feature type="transmembrane region" description="Helical" evidence="12">
    <location>
        <begin position="57"/>
        <end position="74"/>
    </location>
</feature>
<evidence type="ECO:0000259" key="13">
    <source>
        <dbReference type="Pfam" id="PF01435"/>
    </source>
</evidence>
<evidence type="ECO:0000256" key="2">
    <source>
        <dbReference type="ARBA" id="ARBA00022475"/>
    </source>
</evidence>
<dbReference type="GO" id="GO:0046872">
    <property type="term" value="F:metal ion binding"/>
    <property type="evidence" value="ECO:0007669"/>
    <property type="project" value="UniProtKB-KW"/>
</dbReference>
<dbReference type="PANTHER" id="PTHR43221">
    <property type="entry name" value="PROTEASE HTPX"/>
    <property type="match status" value="1"/>
</dbReference>
<evidence type="ECO:0000256" key="3">
    <source>
        <dbReference type="ARBA" id="ARBA00022670"/>
    </source>
</evidence>
<accession>A0A6S6S4Y9</accession>
<comment type="subcellular location">
    <subcellularLocation>
        <location evidence="1">Cell membrane</location>
        <topology evidence="1">Multi-pass membrane protein</topology>
    </subcellularLocation>
</comment>
<dbReference type="AlphaFoldDB" id="A0A6S6S4Y9"/>
<evidence type="ECO:0000256" key="7">
    <source>
        <dbReference type="ARBA" id="ARBA00022833"/>
    </source>
</evidence>
<comment type="similarity">
    <text evidence="11">Belongs to the peptidase M48 family.</text>
</comment>
<evidence type="ECO:0000256" key="11">
    <source>
        <dbReference type="RuleBase" id="RU003983"/>
    </source>
</evidence>
<dbReference type="InterPro" id="IPR001915">
    <property type="entry name" value="Peptidase_M48"/>
</dbReference>
<evidence type="ECO:0000256" key="8">
    <source>
        <dbReference type="ARBA" id="ARBA00022989"/>
    </source>
</evidence>
<keyword evidence="3 11" id="KW-0645">Protease</keyword>
<dbReference type="GO" id="GO:0004222">
    <property type="term" value="F:metalloendopeptidase activity"/>
    <property type="evidence" value="ECO:0007669"/>
    <property type="project" value="InterPro"/>
</dbReference>
<keyword evidence="6 11" id="KW-0378">Hydrolase</keyword>
<keyword evidence="7 11" id="KW-0862">Zinc</keyword>
<dbReference type="Pfam" id="PF01435">
    <property type="entry name" value="Peptidase_M48"/>
    <property type="match status" value="1"/>
</dbReference>
<evidence type="ECO:0000256" key="12">
    <source>
        <dbReference type="SAM" id="Phobius"/>
    </source>
</evidence>
<dbReference type="GO" id="GO:0006508">
    <property type="term" value="P:proteolysis"/>
    <property type="evidence" value="ECO:0007669"/>
    <property type="project" value="UniProtKB-KW"/>
</dbReference>
<keyword evidence="9 11" id="KW-0482">Metalloprotease</keyword>
<feature type="transmembrane region" description="Helical" evidence="12">
    <location>
        <begin position="210"/>
        <end position="231"/>
    </location>
</feature>
<reference evidence="14" key="1">
    <citation type="submission" date="2020-01" db="EMBL/GenBank/DDBJ databases">
        <authorList>
            <person name="Meier V. D."/>
            <person name="Meier V D."/>
        </authorList>
    </citation>
    <scope>NUCLEOTIDE SEQUENCE</scope>
    <source>
        <strain evidence="14">HLG_WM_MAG_12</strain>
    </source>
</reference>
<evidence type="ECO:0000256" key="5">
    <source>
        <dbReference type="ARBA" id="ARBA00022723"/>
    </source>
</evidence>
<dbReference type="NCBIfam" id="NF002775">
    <property type="entry name" value="PRK02870.1"/>
    <property type="match status" value="1"/>
</dbReference>
<dbReference type="CDD" id="cd07340">
    <property type="entry name" value="M48B_Htpx_like"/>
    <property type="match status" value="1"/>
</dbReference>
<dbReference type="Gene3D" id="3.30.2010.10">
    <property type="entry name" value="Metalloproteases ('zincins'), catalytic domain"/>
    <property type="match status" value="1"/>
</dbReference>
<proteinExistence type="inferred from homology"/>
<sequence length="315" mass="35529">MSYKDIIRKNRKKTKIVLAIYIFIYCCIGLLLDVIILNQGTLSESLKMLINFEVTPIATLIMLGVAIISIYISTKFFHKVLLKGDEYIEVNAKSTDYTAKQIYNIVEELCVAGGIQKIPKVYIVNADYMNAFASGWGDNSLVAITTGLINKLNREEIQAVMAHEITHVRNEDIKLTLVVGVLTNIMLFVVNNIVYFFMRGSRSKGAQNAKMILLLLQFILPIITIMLQMYLSRSREYMADSGAVELIRNPDAMASALRKISGDYEKNDYPNDNNKARKAAYIFVKGDSIFSTHPNVKNRIKALLGESAPYDFLKN</sequence>
<feature type="domain" description="Peptidase M48" evidence="13">
    <location>
        <begin position="99"/>
        <end position="305"/>
    </location>
</feature>
<organism evidence="14">
    <name type="scientific">uncultured Campylobacterales bacterium</name>
    <dbReference type="NCBI Taxonomy" id="352960"/>
    <lineage>
        <taxon>Bacteria</taxon>
        <taxon>Pseudomonadati</taxon>
        <taxon>Campylobacterota</taxon>
        <taxon>Epsilonproteobacteria</taxon>
        <taxon>Campylobacterales</taxon>
        <taxon>environmental samples</taxon>
    </lineage>
</organism>
<keyword evidence="10 12" id="KW-0472">Membrane</keyword>
<keyword evidence="8 12" id="KW-1133">Transmembrane helix</keyword>
<keyword evidence="5" id="KW-0479">Metal-binding</keyword>
<gene>
    <name evidence="14" type="ORF">HELGO_WM2663</name>
</gene>
<feature type="transmembrane region" description="Helical" evidence="12">
    <location>
        <begin position="16"/>
        <end position="37"/>
    </location>
</feature>
<name>A0A6S6S4Y9_9BACT</name>
<comment type="cofactor">
    <cofactor evidence="11">
        <name>Zn(2+)</name>
        <dbReference type="ChEBI" id="CHEBI:29105"/>
    </cofactor>
    <text evidence="11">Binds 1 zinc ion per subunit.</text>
</comment>
<feature type="transmembrane region" description="Helical" evidence="12">
    <location>
        <begin position="175"/>
        <end position="198"/>
    </location>
</feature>
<evidence type="ECO:0000256" key="1">
    <source>
        <dbReference type="ARBA" id="ARBA00004651"/>
    </source>
</evidence>
<evidence type="ECO:0000256" key="9">
    <source>
        <dbReference type="ARBA" id="ARBA00023049"/>
    </source>
</evidence>
<dbReference type="EMBL" id="CACVAW010000010">
    <property type="protein sequence ID" value="CAA6803401.1"/>
    <property type="molecule type" value="Genomic_DNA"/>
</dbReference>
<dbReference type="InterPro" id="IPR050083">
    <property type="entry name" value="HtpX_protease"/>
</dbReference>
<evidence type="ECO:0000256" key="4">
    <source>
        <dbReference type="ARBA" id="ARBA00022692"/>
    </source>
</evidence>
<dbReference type="PANTHER" id="PTHR43221:SF1">
    <property type="entry name" value="PROTEASE HTPX"/>
    <property type="match status" value="1"/>
</dbReference>
<evidence type="ECO:0000313" key="14">
    <source>
        <dbReference type="EMBL" id="CAA6803401.1"/>
    </source>
</evidence>
<keyword evidence="2" id="KW-1003">Cell membrane</keyword>
<protein>
    <submittedName>
        <fullName evidence="14">Probable protease htpX homolog</fullName>
    </submittedName>
</protein>
<evidence type="ECO:0000256" key="6">
    <source>
        <dbReference type="ARBA" id="ARBA00022801"/>
    </source>
</evidence>
<keyword evidence="4 12" id="KW-0812">Transmembrane</keyword>
<dbReference type="GO" id="GO:0005886">
    <property type="term" value="C:plasma membrane"/>
    <property type="evidence" value="ECO:0007669"/>
    <property type="project" value="UniProtKB-SubCell"/>
</dbReference>